<accession>A0ABY8MGY1</accession>
<dbReference type="PANTHER" id="PTHR43586:SF8">
    <property type="entry name" value="CYSTEINE DESULFURASE 1, CHLOROPLASTIC"/>
    <property type="match status" value="1"/>
</dbReference>
<evidence type="ECO:0000256" key="6">
    <source>
        <dbReference type="ARBA" id="ARBA00050776"/>
    </source>
</evidence>
<dbReference type="Pfam" id="PF00266">
    <property type="entry name" value="Aminotran_5"/>
    <property type="match status" value="1"/>
</dbReference>
<evidence type="ECO:0000313" key="10">
    <source>
        <dbReference type="EMBL" id="WGK69211.1"/>
    </source>
</evidence>
<dbReference type="Proteomes" id="UP001228690">
    <property type="component" value="Chromosome"/>
</dbReference>
<evidence type="ECO:0000256" key="2">
    <source>
        <dbReference type="ARBA" id="ARBA00010447"/>
    </source>
</evidence>
<gene>
    <name evidence="10" type="ORF">P0082_12150</name>
</gene>
<evidence type="ECO:0000259" key="9">
    <source>
        <dbReference type="Pfam" id="PF00266"/>
    </source>
</evidence>
<evidence type="ECO:0000256" key="3">
    <source>
        <dbReference type="ARBA" id="ARBA00012239"/>
    </source>
</evidence>
<feature type="domain" description="Aminotransferase class V" evidence="9">
    <location>
        <begin position="41"/>
        <end position="426"/>
    </location>
</feature>
<dbReference type="RefSeq" id="WP_326927399.1">
    <property type="nucleotide sequence ID" value="NZ_CP123443.1"/>
</dbReference>
<comment type="catalytic activity">
    <reaction evidence="6 8">
        <text>(sulfur carrier)-H + L-cysteine = (sulfur carrier)-SH + L-alanine</text>
        <dbReference type="Rhea" id="RHEA:43892"/>
        <dbReference type="Rhea" id="RHEA-COMP:14737"/>
        <dbReference type="Rhea" id="RHEA-COMP:14739"/>
        <dbReference type="ChEBI" id="CHEBI:29917"/>
        <dbReference type="ChEBI" id="CHEBI:35235"/>
        <dbReference type="ChEBI" id="CHEBI:57972"/>
        <dbReference type="ChEBI" id="CHEBI:64428"/>
        <dbReference type="EC" id="2.8.1.7"/>
    </reaction>
</comment>
<comment type="cofactor">
    <cofactor evidence="1 7">
        <name>pyridoxal 5'-phosphate</name>
        <dbReference type="ChEBI" id="CHEBI:597326"/>
    </cofactor>
</comment>
<dbReference type="InterPro" id="IPR015421">
    <property type="entry name" value="PyrdxlP-dep_Trfase_major"/>
</dbReference>
<dbReference type="InterPro" id="IPR020578">
    <property type="entry name" value="Aminotrans_V_PyrdxlP_BS"/>
</dbReference>
<dbReference type="InterPro" id="IPR015422">
    <property type="entry name" value="PyrdxlP-dep_Trfase_small"/>
</dbReference>
<evidence type="ECO:0000256" key="8">
    <source>
        <dbReference type="RuleBase" id="RU004506"/>
    </source>
</evidence>
<keyword evidence="5 8" id="KW-0663">Pyridoxal phosphate</keyword>
<dbReference type="PROSITE" id="PS00595">
    <property type="entry name" value="AA_TRANSFER_CLASS_5"/>
    <property type="match status" value="1"/>
</dbReference>
<comment type="similarity">
    <text evidence="2 8">Belongs to the class-V pyridoxal-phosphate-dependent aminotransferase family. Csd subfamily.</text>
</comment>
<protein>
    <recommendedName>
        <fullName evidence="3 8">Cysteine desulfurase</fullName>
        <ecNumber evidence="3 8">2.8.1.7</ecNumber>
    </recommendedName>
</protein>
<dbReference type="CDD" id="cd06453">
    <property type="entry name" value="SufS_like"/>
    <property type="match status" value="1"/>
</dbReference>
<dbReference type="InterPro" id="IPR015424">
    <property type="entry name" value="PyrdxlP-dep_Trfase"/>
</dbReference>
<dbReference type="NCBIfam" id="TIGR01979">
    <property type="entry name" value="sufS"/>
    <property type="match status" value="1"/>
</dbReference>
<dbReference type="EMBL" id="CP123443">
    <property type="protein sequence ID" value="WGK69211.1"/>
    <property type="molecule type" value="Genomic_DNA"/>
</dbReference>
<organism evidence="10 11">
    <name type="scientific">Candidatus Haliotispira prima</name>
    <dbReference type="NCBI Taxonomy" id="3034016"/>
    <lineage>
        <taxon>Bacteria</taxon>
        <taxon>Pseudomonadati</taxon>
        <taxon>Spirochaetota</taxon>
        <taxon>Spirochaetia</taxon>
        <taxon>Spirochaetales</taxon>
        <taxon>Spirochaetaceae</taxon>
        <taxon>Candidatus Haliotispira</taxon>
    </lineage>
</organism>
<dbReference type="SUPFAM" id="SSF53383">
    <property type="entry name" value="PLP-dependent transferases"/>
    <property type="match status" value="1"/>
</dbReference>
<sequence length="438" mass="48715">MLNNEKISAKTTQQTVRQTIQWASEQRDQFPIFSRHPEWSYLDSAATAQKPRRVIDFLQEFWCERNAPLHRGVYRLSAQVTQDYEDVREKVARFIHAGCGNEIVFCRGTTDAINLVAHSFVAPRLKKGDNILISAMEHHANFLPWQQLCQKTGAELRIIPLRKGLVEGAFRQHLQVGLDLESAEALLDDRTQFMALNHVSNVLGVINPVTDLCQLAKTKNIPVLLDGAQAIVHGSVDVKALGCDFYVFSGHKLYGPDGVGVLYGRSELLETMPPYQTGGDMIEFVSTAETTFAPPPQRFEAGTMPVSAVIGLGVAIDYFQSLPEERLLRHENTLLQLATENLRSTKSLQKVQIIGDETDLTRKVGVLSFVIEGVHPHDIGSILDSANVAVRAGHHCAQPLMADLKLTATARASFAVYNNERDVQQFCEGIEKVITMMI</sequence>
<dbReference type="EC" id="2.8.1.7" evidence="3 8"/>
<dbReference type="PANTHER" id="PTHR43586">
    <property type="entry name" value="CYSTEINE DESULFURASE"/>
    <property type="match status" value="1"/>
</dbReference>
<evidence type="ECO:0000256" key="1">
    <source>
        <dbReference type="ARBA" id="ARBA00001933"/>
    </source>
</evidence>
<name>A0ABY8MGY1_9SPIO</name>
<dbReference type="Gene3D" id="3.40.640.10">
    <property type="entry name" value="Type I PLP-dependent aspartate aminotransferase-like (Major domain)"/>
    <property type="match status" value="1"/>
</dbReference>
<evidence type="ECO:0000256" key="5">
    <source>
        <dbReference type="ARBA" id="ARBA00022898"/>
    </source>
</evidence>
<dbReference type="Gene3D" id="3.90.1150.10">
    <property type="entry name" value="Aspartate Aminotransferase, domain 1"/>
    <property type="match status" value="1"/>
</dbReference>
<evidence type="ECO:0000256" key="4">
    <source>
        <dbReference type="ARBA" id="ARBA00022679"/>
    </source>
</evidence>
<dbReference type="GO" id="GO:0031071">
    <property type="term" value="F:cysteine desulfurase activity"/>
    <property type="evidence" value="ECO:0007669"/>
    <property type="project" value="UniProtKB-EC"/>
</dbReference>
<keyword evidence="4 8" id="KW-0808">Transferase</keyword>
<reference evidence="10 11" key="1">
    <citation type="submission" date="2023-04" db="EMBL/GenBank/DDBJ databases">
        <title>Spirochaete genome identified in red abalone sample constitutes a novel genus.</title>
        <authorList>
            <person name="Sharma S.P."/>
            <person name="Purcell C.M."/>
            <person name="Hyde J.R."/>
            <person name="Severin A.J."/>
        </authorList>
    </citation>
    <scope>NUCLEOTIDE SEQUENCE [LARGE SCALE GENOMIC DNA]</scope>
    <source>
        <strain evidence="10 11">SP-2023</strain>
    </source>
</reference>
<evidence type="ECO:0000256" key="7">
    <source>
        <dbReference type="RuleBase" id="RU004504"/>
    </source>
</evidence>
<evidence type="ECO:0000313" key="11">
    <source>
        <dbReference type="Proteomes" id="UP001228690"/>
    </source>
</evidence>
<proteinExistence type="inferred from homology"/>
<dbReference type="InterPro" id="IPR000192">
    <property type="entry name" value="Aminotrans_V_dom"/>
</dbReference>
<comment type="function">
    <text evidence="8">Catalyzes the removal of elemental sulfur and selenium atoms from L-cysteine, L-cystine, L-selenocysteine, and L-selenocystine to produce L-alanine.</text>
</comment>
<dbReference type="InterPro" id="IPR010970">
    <property type="entry name" value="Cys_dSase_SufS"/>
</dbReference>
<keyword evidence="11" id="KW-1185">Reference proteome</keyword>